<dbReference type="GO" id="GO:0016301">
    <property type="term" value="F:kinase activity"/>
    <property type="evidence" value="ECO:0000318"/>
    <property type="project" value="GO_Central"/>
</dbReference>
<evidence type="ECO:0000256" key="2">
    <source>
        <dbReference type="ARBA" id="ARBA00022679"/>
    </source>
</evidence>
<evidence type="ECO:0000313" key="6">
    <source>
        <dbReference type="Proteomes" id="UP000054558"/>
    </source>
</evidence>
<keyword evidence="2" id="KW-0808">Transferase</keyword>
<dbReference type="CDD" id="cd01168">
    <property type="entry name" value="adenosine_kinase"/>
    <property type="match status" value="1"/>
</dbReference>
<dbReference type="PROSITE" id="PS00584">
    <property type="entry name" value="PFKB_KINASES_2"/>
    <property type="match status" value="1"/>
</dbReference>
<dbReference type="PANTHER" id="PTHR43320:SF3">
    <property type="entry name" value="CARBOHYDRATE KINASE PFKB DOMAIN-CONTAINING PROTEIN"/>
    <property type="match status" value="1"/>
</dbReference>
<dbReference type="AlphaFoldDB" id="A0A1Y1HVE9"/>
<dbReference type="EMBL" id="DF237040">
    <property type="protein sequence ID" value="GAQ81782.1"/>
    <property type="molecule type" value="Genomic_DNA"/>
</dbReference>
<feature type="domain" description="Carbohydrate kinase PfkB" evidence="4">
    <location>
        <begin position="212"/>
        <end position="494"/>
    </location>
</feature>
<dbReference type="SUPFAM" id="SSF53613">
    <property type="entry name" value="Ribokinase-like"/>
    <property type="match status" value="1"/>
</dbReference>
<evidence type="ECO:0000259" key="4">
    <source>
        <dbReference type="Pfam" id="PF00294"/>
    </source>
</evidence>
<name>A0A1Y1HVE9_KLENI</name>
<keyword evidence="3" id="KW-0418">Kinase</keyword>
<dbReference type="FunFam" id="3.40.1190.20:FF:000025">
    <property type="entry name" value="Putative sugar kinase slr0537"/>
    <property type="match status" value="1"/>
</dbReference>
<sequence>MASCVVTWSGSAARAAPVASITCKQVFDSAFQAHPFYRVRSLLKPPLVLPQPSLFPSPYTLETSSDSATLRCQAVCGAQANDPLTPSCRRLCLSAVDGARLYARQLRQSLQKSRRAARLRCESASEHECEAAFSDSEGQDLRPSSVFTEERAALGGSGANWPERWDVVGLGQAMVDFSGTVSDDLLDHLALEKGKRKVVDHNERGKVLGALDGKNYKVTAGGSLSNTLVALARLGQGALDAEGKELVAPLSVAMTGSVGSDPLGQFYRAKLLRAGVHFLSTPISDGTTGTVVVLTTPDAQRTMLSYQGMSSEVEFDETLEKSLSCARALVVEGYLWEIPETIEAIQKATKAAREQGCLVALTASDVTCVKRYRETFWNVMAQDADLLFCNTDEARALANEGADATPHSVAQKLSCYCPMIVVTDGPAGSYLGLRGEVCFVPPWPCEPVDTCGAGDAYAAGILYGLLRGGMDLESMGNFAARVASVVVAQQGARLGSVDAQWLVGCPPVVAPGHFGVESVSKVENVTGLNLRVPPVKEAKQKGFV</sequence>
<reference evidence="5 6" key="1">
    <citation type="journal article" date="2014" name="Nat. Commun.">
        <title>Klebsormidium flaccidum genome reveals primary factors for plant terrestrial adaptation.</title>
        <authorList>
            <person name="Hori K."/>
            <person name="Maruyama F."/>
            <person name="Fujisawa T."/>
            <person name="Togashi T."/>
            <person name="Yamamoto N."/>
            <person name="Seo M."/>
            <person name="Sato S."/>
            <person name="Yamada T."/>
            <person name="Mori H."/>
            <person name="Tajima N."/>
            <person name="Moriyama T."/>
            <person name="Ikeuchi M."/>
            <person name="Watanabe M."/>
            <person name="Wada H."/>
            <person name="Kobayashi K."/>
            <person name="Saito M."/>
            <person name="Masuda T."/>
            <person name="Sasaki-Sekimoto Y."/>
            <person name="Mashiguchi K."/>
            <person name="Awai K."/>
            <person name="Shimojima M."/>
            <person name="Masuda S."/>
            <person name="Iwai M."/>
            <person name="Nobusawa T."/>
            <person name="Narise T."/>
            <person name="Kondo S."/>
            <person name="Saito H."/>
            <person name="Sato R."/>
            <person name="Murakawa M."/>
            <person name="Ihara Y."/>
            <person name="Oshima-Yamada Y."/>
            <person name="Ohtaka K."/>
            <person name="Satoh M."/>
            <person name="Sonobe K."/>
            <person name="Ishii M."/>
            <person name="Ohtani R."/>
            <person name="Kanamori-Sato M."/>
            <person name="Honoki R."/>
            <person name="Miyazaki D."/>
            <person name="Mochizuki H."/>
            <person name="Umetsu J."/>
            <person name="Higashi K."/>
            <person name="Shibata D."/>
            <person name="Kamiya Y."/>
            <person name="Sato N."/>
            <person name="Nakamura Y."/>
            <person name="Tabata S."/>
            <person name="Ida S."/>
            <person name="Kurokawa K."/>
            <person name="Ohta H."/>
        </authorList>
    </citation>
    <scope>NUCLEOTIDE SEQUENCE [LARGE SCALE GENOMIC DNA]</scope>
    <source>
        <strain evidence="5 6">NIES-2285</strain>
    </source>
</reference>
<proteinExistence type="inferred from homology"/>
<protein>
    <recommendedName>
        <fullName evidence="4">Carbohydrate kinase PfkB domain-containing protein</fullName>
    </recommendedName>
</protein>
<dbReference type="InterPro" id="IPR052700">
    <property type="entry name" value="Carb_kinase_PfkB-like"/>
</dbReference>
<dbReference type="InterPro" id="IPR029056">
    <property type="entry name" value="Ribokinase-like"/>
</dbReference>
<dbReference type="Pfam" id="PF00294">
    <property type="entry name" value="PfkB"/>
    <property type="match status" value="1"/>
</dbReference>
<dbReference type="OrthoDB" id="415590at2759"/>
<dbReference type="Proteomes" id="UP000054558">
    <property type="component" value="Unassembled WGS sequence"/>
</dbReference>
<evidence type="ECO:0000256" key="3">
    <source>
        <dbReference type="ARBA" id="ARBA00022777"/>
    </source>
</evidence>
<dbReference type="InterPro" id="IPR002173">
    <property type="entry name" value="Carboh/pur_kinase_PfkB_CS"/>
</dbReference>
<dbReference type="InterPro" id="IPR011611">
    <property type="entry name" value="PfkB_dom"/>
</dbReference>
<gene>
    <name evidence="5" type="ORF">KFL_000910030</name>
</gene>
<accession>A0A1Y1HVE9</accession>
<dbReference type="STRING" id="105231.A0A1Y1HVE9"/>
<dbReference type="PANTHER" id="PTHR43320">
    <property type="entry name" value="SUGAR KINASE"/>
    <property type="match status" value="1"/>
</dbReference>
<dbReference type="OMA" id="RMGCIAA"/>
<comment type="similarity">
    <text evidence="1">Belongs to the carbohydrate kinase PfkB family.</text>
</comment>
<evidence type="ECO:0000256" key="1">
    <source>
        <dbReference type="ARBA" id="ARBA00010688"/>
    </source>
</evidence>
<keyword evidence="6" id="KW-1185">Reference proteome</keyword>
<evidence type="ECO:0000313" key="5">
    <source>
        <dbReference type="EMBL" id="GAQ81782.1"/>
    </source>
</evidence>
<dbReference type="Gene3D" id="3.40.1190.20">
    <property type="match status" value="1"/>
</dbReference>
<organism evidence="5 6">
    <name type="scientific">Klebsormidium nitens</name>
    <name type="common">Green alga</name>
    <name type="synonym">Ulothrix nitens</name>
    <dbReference type="NCBI Taxonomy" id="105231"/>
    <lineage>
        <taxon>Eukaryota</taxon>
        <taxon>Viridiplantae</taxon>
        <taxon>Streptophyta</taxon>
        <taxon>Klebsormidiophyceae</taxon>
        <taxon>Klebsormidiales</taxon>
        <taxon>Klebsormidiaceae</taxon>
        <taxon>Klebsormidium</taxon>
    </lineage>
</organism>